<dbReference type="PROSITE" id="PS50088">
    <property type="entry name" value="ANK_REPEAT"/>
    <property type="match status" value="1"/>
</dbReference>
<dbReference type="Gene3D" id="1.25.40.20">
    <property type="entry name" value="Ankyrin repeat-containing domain"/>
    <property type="match status" value="3"/>
</dbReference>
<dbReference type="PROSITE" id="PS50297">
    <property type="entry name" value="ANK_REP_REGION"/>
    <property type="match status" value="1"/>
</dbReference>
<keyword evidence="2" id="KW-0040">ANK repeat</keyword>
<feature type="compositionally biased region" description="Low complexity" evidence="3">
    <location>
        <begin position="28"/>
        <end position="39"/>
    </location>
</feature>
<proteinExistence type="predicted"/>
<dbReference type="PANTHER" id="PTHR10039">
    <property type="entry name" value="AMELOGENIN"/>
    <property type="match status" value="1"/>
</dbReference>
<reference evidence="5 6" key="1">
    <citation type="journal article" date="2019" name="Nat. Ecol. Evol.">
        <title>Megaphylogeny resolves global patterns of mushroom evolution.</title>
        <authorList>
            <person name="Varga T."/>
            <person name="Krizsan K."/>
            <person name="Foldi C."/>
            <person name="Dima B."/>
            <person name="Sanchez-Garcia M."/>
            <person name="Sanchez-Ramirez S."/>
            <person name="Szollosi G.J."/>
            <person name="Szarkandi J.G."/>
            <person name="Papp V."/>
            <person name="Albert L."/>
            <person name="Andreopoulos W."/>
            <person name="Angelini C."/>
            <person name="Antonin V."/>
            <person name="Barry K.W."/>
            <person name="Bougher N.L."/>
            <person name="Buchanan P."/>
            <person name="Buyck B."/>
            <person name="Bense V."/>
            <person name="Catcheside P."/>
            <person name="Chovatia M."/>
            <person name="Cooper J."/>
            <person name="Damon W."/>
            <person name="Desjardin D."/>
            <person name="Finy P."/>
            <person name="Geml J."/>
            <person name="Haridas S."/>
            <person name="Hughes K."/>
            <person name="Justo A."/>
            <person name="Karasinski D."/>
            <person name="Kautmanova I."/>
            <person name="Kiss B."/>
            <person name="Kocsube S."/>
            <person name="Kotiranta H."/>
            <person name="LaButti K.M."/>
            <person name="Lechner B.E."/>
            <person name="Liimatainen K."/>
            <person name="Lipzen A."/>
            <person name="Lukacs Z."/>
            <person name="Mihaltcheva S."/>
            <person name="Morgado L.N."/>
            <person name="Niskanen T."/>
            <person name="Noordeloos M.E."/>
            <person name="Ohm R.A."/>
            <person name="Ortiz-Santana B."/>
            <person name="Ovrebo C."/>
            <person name="Racz N."/>
            <person name="Riley R."/>
            <person name="Savchenko A."/>
            <person name="Shiryaev A."/>
            <person name="Soop K."/>
            <person name="Spirin V."/>
            <person name="Szebenyi C."/>
            <person name="Tomsovsky M."/>
            <person name="Tulloss R.E."/>
            <person name="Uehling J."/>
            <person name="Grigoriev I.V."/>
            <person name="Vagvolgyi C."/>
            <person name="Papp T."/>
            <person name="Martin F.M."/>
            <person name="Miettinen O."/>
            <person name="Hibbett D.S."/>
            <person name="Nagy L.G."/>
        </authorList>
    </citation>
    <scope>NUCLEOTIDE SEQUENCE [LARGE SCALE GENOMIC DNA]</scope>
    <source>
        <strain evidence="5 6">CBS 121175</strain>
    </source>
</reference>
<keyword evidence="6" id="KW-1185">Reference proteome</keyword>
<dbReference type="AlphaFoldDB" id="A0A5C3KLJ8"/>
<evidence type="ECO:0000256" key="1">
    <source>
        <dbReference type="ARBA" id="ARBA00022737"/>
    </source>
</evidence>
<gene>
    <name evidence="5" type="ORF">FA15DRAFT_672729</name>
</gene>
<organism evidence="5 6">
    <name type="scientific">Coprinopsis marcescibilis</name>
    <name type="common">Agaric fungus</name>
    <name type="synonym">Psathyrella marcescibilis</name>
    <dbReference type="NCBI Taxonomy" id="230819"/>
    <lineage>
        <taxon>Eukaryota</taxon>
        <taxon>Fungi</taxon>
        <taxon>Dikarya</taxon>
        <taxon>Basidiomycota</taxon>
        <taxon>Agaricomycotina</taxon>
        <taxon>Agaricomycetes</taxon>
        <taxon>Agaricomycetidae</taxon>
        <taxon>Agaricales</taxon>
        <taxon>Agaricineae</taxon>
        <taxon>Psathyrellaceae</taxon>
        <taxon>Coprinopsis</taxon>
    </lineage>
</organism>
<name>A0A5C3KLJ8_COPMA</name>
<keyword evidence="1" id="KW-0677">Repeat</keyword>
<feature type="compositionally biased region" description="Low complexity" evidence="3">
    <location>
        <begin position="78"/>
        <end position="90"/>
    </location>
</feature>
<accession>A0A5C3KLJ8</accession>
<dbReference type="SUPFAM" id="SSF48403">
    <property type="entry name" value="Ankyrin repeat"/>
    <property type="match status" value="1"/>
</dbReference>
<dbReference type="PANTHER" id="PTHR10039:SF15">
    <property type="entry name" value="NACHT DOMAIN-CONTAINING PROTEIN"/>
    <property type="match status" value="1"/>
</dbReference>
<evidence type="ECO:0000256" key="2">
    <source>
        <dbReference type="PROSITE-ProRule" id="PRU00023"/>
    </source>
</evidence>
<evidence type="ECO:0000256" key="3">
    <source>
        <dbReference type="SAM" id="MobiDB-lite"/>
    </source>
</evidence>
<feature type="region of interest" description="Disordered" evidence="3">
    <location>
        <begin position="1"/>
        <end position="147"/>
    </location>
</feature>
<protein>
    <recommendedName>
        <fullName evidence="4">Nephrocystin 3-like N-terminal domain-containing protein</fullName>
    </recommendedName>
</protein>
<dbReference type="SMART" id="SM00248">
    <property type="entry name" value="ANK"/>
    <property type="match status" value="6"/>
</dbReference>
<feature type="compositionally biased region" description="Polar residues" evidence="3">
    <location>
        <begin position="103"/>
        <end position="112"/>
    </location>
</feature>
<dbReference type="OrthoDB" id="194358at2759"/>
<dbReference type="Gene3D" id="3.40.50.300">
    <property type="entry name" value="P-loop containing nucleotide triphosphate hydrolases"/>
    <property type="match status" value="1"/>
</dbReference>
<dbReference type="Proteomes" id="UP000307440">
    <property type="component" value="Unassembled WGS sequence"/>
</dbReference>
<dbReference type="Pfam" id="PF12796">
    <property type="entry name" value="Ank_2"/>
    <property type="match status" value="3"/>
</dbReference>
<dbReference type="InterPro" id="IPR036770">
    <property type="entry name" value="Ankyrin_rpt-contain_sf"/>
</dbReference>
<dbReference type="EMBL" id="ML210274">
    <property type="protein sequence ID" value="TFK21231.1"/>
    <property type="molecule type" value="Genomic_DNA"/>
</dbReference>
<dbReference type="SUPFAM" id="SSF52540">
    <property type="entry name" value="P-loop containing nucleoside triphosphate hydrolases"/>
    <property type="match status" value="1"/>
</dbReference>
<feature type="repeat" description="ANK" evidence="2">
    <location>
        <begin position="733"/>
        <end position="754"/>
    </location>
</feature>
<dbReference type="InterPro" id="IPR056884">
    <property type="entry name" value="NPHP3-like_N"/>
</dbReference>
<evidence type="ECO:0000313" key="5">
    <source>
        <dbReference type="EMBL" id="TFK21231.1"/>
    </source>
</evidence>
<sequence length="939" mass="102251">MKTGLRNWLRNKVRRRKDQSDDKDETDASAGRARGESSSLKAGPFVSKDGPSNIEQGPAETRVPRGTAPQPLGPTEVTDTPTTSQESTTTGGAPSFPHEEGSSMKTGPTARTTGHIHIGQGSPEMASQATSKEIKEAPAPATPAQVVSSKEGGILNNAQGVRFEGSTTLNSTQNYINNYNTFVQPAKSSETDEELLKKLLPWISEINYHAIQADNFKKRAAGTGDWAFDDPVISKWLEGALRILWGVGMPGAGKTILSSIIIDHLTKKAKANQRICVAYAFARYTDLFTGDQVLGGLLRQIVQDHPSTLPFVKPMYLYHRFHDTRPSQLEILEVIRAIFASDLFDEKVCALDGLDEAFEATQVDVLDALANLPANLLLMSRPLPLLKDRVPDATFIDIILHEADIIQMIEDKIGHMPRLRNLLKKGDWKEKVVKAVLERSSGMFLVASLQLEMLGSCINIKSLDTALQVLPVGVNAMYEATMERINGGPAPELALRALTLLAYARESLKMDDLLHALAVEMEPFKYDSDLLVDPDTVLSACCGLITFEPETKLVRLVHYTAQDFLVTYLPKVGVDAEAMLACTCVARLQDCGFANYNGSIYHNNEDVFTHHPFLAYAHCNWAIHANSASLPPFVEEFILQCQQFPWKYPFLGEFYYLNSIQLAAACNFHSLLAQWLGLDPSSTTHPPPSPLDVNSKSANGCTALALAALCGHLKTVELLIGVQGVDTQCFDSYGRSPLIVASRAGHVQVVDMLLGVVDADHVNAGSQTALMHAAFSGHTDVMKSLLCIQGINVNARMPDTGDGQGDSALILAAWYGQLDAVQLLLGVDGIDVNASDWKYGTALAQASGKGYIDIVKLLLQQEDIDVNSSQCQKGPALMQAAYMGHEDVVELLLQQEKIDVNATRPDGHSALSLALEKNSWRPNKPGSKIAELLQAHGPQ</sequence>
<dbReference type="InterPro" id="IPR027417">
    <property type="entry name" value="P-loop_NTPase"/>
</dbReference>
<evidence type="ECO:0000259" key="4">
    <source>
        <dbReference type="Pfam" id="PF24883"/>
    </source>
</evidence>
<dbReference type="InterPro" id="IPR002110">
    <property type="entry name" value="Ankyrin_rpt"/>
</dbReference>
<dbReference type="STRING" id="230819.A0A5C3KLJ8"/>
<dbReference type="Pfam" id="PF24883">
    <property type="entry name" value="NPHP3_N"/>
    <property type="match status" value="1"/>
</dbReference>
<feature type="domain" description="Nephrocystin 3-like N-terminal" evidence="4">
    <location>
        <begin position="222"/>
        <end position="372"/>
    </location>
</feature>
<evidence type="ECO:0000313" key="6">
    <source>
        <dbReference type="Proteomes" id="UP000307440"/>
    </source>
</evidence>